<protein>
    <recommendedName>
        <fullName evidence="1">AraC effector-binding domain-containing protein</fullName>
    </recommendedName>
</protein>
<evidence type="ECO:0000259" key="1">
    <source>
        <dbReference type="SMART" id="SM00871"/>
    </source>
</evidence>
<reference evidence="2 3" key="1">
    <citation type="journal article" date="2014" name="Int. J. Syst. Evol. Microbiol.">
        <title>Complete genome sequence of Corynebacterium casei LMG S-19264T (=DSM 44701T), isolated from a smear-ripened cheese.</title>
        <authorList>
            <consortium name="US DOE Joint Genome Institute (JGI-PGF)"/>
            <person name="Walter F."/>
            <person name="Albersmeier A."/>
            <person name="Kalinowski J."/>
            <person name="Ruckert C."/>
        </authorList>
    </citation>
    <scope>NUCLEOTIDE SEQUENCE [LARGE SCALE GENOMIC DNA]</scope>
    <source>
        <strain evidence="2 3">CGMCC 1.15286</strain>
    </source>
</reference>
<sequence>MTIELVQQLERSETKLVGYTVAVSLNQDLAEGIIIQLREQLKAQRHYIGKQCDDGVYLVQVYSEEEFTPDTPFESIVAVAVSEFGSLPDGMVSHTLPAGVYAKVIHTGDEIDIGDAYDFIRDQEIASLRPFDFEYWADLNAIEQGEGAIEIYLPLEV</sequence>
<evidence type="ECO:0000313" key="2">
    <source>
        <dbReference type="EMBL" id="GGG61285.1"/>
    </source>
</evidence>
<dbReference type="Proteomes" id="UP000600247">
    <property type="component" value="Unassembled WGS sequence"/>
</dbReference>
<dbReference type="InterPro" id="IPR010499">
    <property type="entry name" value="AraC_E-bd"/>
</dbReference>
<dbReference type="EMBL" id="BMHY01000002">
    <property type="protein sequence ID" value="GGG61285.1"/>
    <property type="molecule type" value="Genomic_DNA"/>
</dbReference>
<dbReference type="SUPFAM" id="SSF55136">
    <property type="entry name" value="Probable bacterial effector-binding domain"/>
    <property type="match status" value="1"/>
</dbReference>
<name>A0A917GYA8_9BACL</name>
<dbReference type="SMART" id="SM00871">
    <property type="entry name" value="AraC_E_bind"/>
    <property type="match status" value="1"/>
</dbReference>
<dbReference type="Pfam" id="PF14526">
    <property type="entry name" value="Cass2"/>
    <property type="match status" value="1"/>
</dbReference>
<keyword evidence="3" id="KW-1185">Reference proteome</keyword>
<dbReference type="AlphaFoldDB" id="A0A917GYA8"/>
<gene>
    <name evidence="2" type="ORF">GCM10010918_13410</name>
</gene>
<dbReference type="InterPro" id="IPR011256">
    <property type="entry name" value="Reg_factor_effector_dom_sf"/>
</dbReference>
<organism evidence="2 3">
    <name type="scientific">Paenibacillus radicis</name>
    <name type="common">ex Gao et al. 2016</name>
    <dbReference type="NCBI Taxonomy" id="1737354"/>
    <lineage>
        <taxon>Bacteria</taxon>
        <taxon>Bacillati</taxon>
        <taxon>Bacillota</taxon>
        <taxon>Bacilli</taxon>
        <taxon>Bacillales</taxon>
        <taxon>Paenibacillaceae</taxon>
        <taxon>Paenibacillus</taxon>
    </lineage>
</organism>
<feature type="domain" description="AraC effector-binding" evidence="1">
    <location>
        <begin position="1"/>
        <end position="156"/>
    </location>
</feature>
<proteinExistence type="predicted"/>
<accession>A0A917GYA8</accession>
<dbReference type="RefSeq" id="WP_188888168.1">
    <property type="nucleotide sequence ID" value="NZ_BMHY01000002.1"/>
</dbReference>
<comment type="caution">
    <text evidence="2">The sequence shown here is derived from an EMBL/GenBank/DDBJ whole genome shotgun (WGS) entry which is preliminary data.</text>
</comment>
<dbReference type="InterPro" id="IPR029441">
    <property type="entry name" value="Cass2"/>
</dbReference>
<evidence type="ECO:0000313" key="3">
    <source>
        <dbReference type="Proteomes" id="UP000600247"/>
    </source>
</evidence>
<dbReference type="Gene3D" id="3.20.80.10">
    <property type="entry name" value="Regulatory factor, effector binding domain"/>
    <property type="match status" value="1"/>
</dbReference>